<reference evidence="1 2" key="1">
    <citation type="submission" date="2024-10" db="EMBL/GenBank/DDBJ databases">
        <authorList>
            <person name="Kim D."/>
        </authorList>
    </citation>
    <scope>NUCLEOTIDE SEQUENCE [LARGE SCALE GENOMIC DNA]</scope>
    <source>
        <strain evidence="1">BH-2024</strain>
    </source>
</reference>
<name>A0ABD2JGZ7_9BILA</name>
<organism evidence="1 2">
    <name type="scientific">Heterodera trifolii</name>
    <dbReference type="NCBI Taxonomy" id="157864"/>
    <lineage>
        <taxon>Eukaryota</taxon>
        <taxon>Metazoa</taxon>
        <taxon>Ecdysozoa</taxon>
        <taxon>Nematoda</taxon>
        <taxon>Chromadorea</taxon>
        <taxon>Rhabditida</taxon>
        <taxon>Tylenchina</taxon>
        <taxon>Tylenchomorpha</taxon>
        <taxon>Tylenchoidea</taxon>
        <taxon>Heteroderidae</taxon>
        <taxon>Heteroderinae</taxon>
        <taxon>Heterodera</taxon>
    </lineage>
</organism>
<evidence type="ECO:0000313" key="1">
    <source>
        <dbReference type="EMBL" id="KAL3089898.1"/>
    </source>
</evidence>
<protein>
    <submittedName>
        <fullName evidence="1">Uncharacterized protein</fullName>
    </submittedName>
</protein>
<gene>
    <name evidence="1" type="ORF">niasHT_024775</name>
</gene>
<accession>A0ABD2JGZ7</accession>
<evidence type="ECO:0000313" key="2">
    <source>
        <dbReference type="Proteomes" id="UP001620626"/>
    </source>
</evidence>
<dbReference type="Proteomes" id="UP001620626">
    <property type="component" value="Unassembled WGS sequence"/>
</dbReference>
<keyword evidence="2" id="KW-1185">Reference proteome</keyword>
<proteinExistence type="predicted"/>
<sequence length="153" mass="17549">MSDNPNEAVNKIIISENGWRSMFYLLSHRQLGLRIALISPRFDAWVDEHFMARKWALGFIVIGCKITENGAKEMETNLFGRPLPIPKSQLPLKCNINNTSRWDLSISAFKKTFASASSSLVNFIVVIWFPLPFVDSVVPFDQTNELTCEQFWH</sequence>
<dbReference type="EMBL" id="JBICBT010000970">
    <property type="protein sequence ID" value="KAL3089898.1"/>
    <property type="molecule type" value="Genomic_DNA"/>
</dbReference>
<comment type="caution">
    <text evidence="1">The sequence shown here is derived from an EMBL/GenBank/DDBJ whole genome shotgun (WGS) entry which is preliminary data.</text>
</comment>
<dbReference type="AlphaFoldDB" id="A0ABD2JGZ7"/>